<dbReference type="EMBL" id="SUNJ01006929">
    <property type="protein sequence ID" value="TPP62365.1"/>
    <property type="molecule type" value="Genomic_DNA"/>
</dbReference>
<comment type="caution">
    <text evidence="2">The sequence shown here is derived from an EMBL/GenBank/DDBJ whole genome shotgun (WGS) entry which is preliminary data.</text>
</comment>
<dbReference type="Proteomes" id="UP000316759">
    <property type="component" value="Unassembled WGS sequence"/>
</dbReference>
<name>A0A504YP13_FASGI</name>
<feature type="compositionally biased region" description="Pro residues" evidence="1">
    <location>
        <begin position="59"/>
        <end position="69"/>
    </location>
</feature>
<evidence type="ECO:0000313" key="3">
    <source>
        <dbReference type="Proteomes" id="UP000316759"/>
    </source>
</evidence>
<evidence type="ECO:0000256" key="1">
    <source>
        <dbReference type="SAM" id="MobiDB-lite"/>
    </source>
</evidence>
<reference evidence="2 3" key="1">
    <citation type="submission" date="2019-04" db="EMBL/GenBank/DDBJ databases">
        <title>Annotation for the trematode Fasciola gigantica.</title>
        <authorList>
            <person name="Choi Y.-J."/>
        </authorList>
    </citation>
    <scope>NUCLEOTIDE SEQUENCE [LARGE SCALE GENOMIC DNA]</scope>
    <source>
        <strain evidence="2">Uganda_cow_1</strain>
    </source>
</reference>
<accession>A0A504YP13</accession>
<sequence length="87" mass="9516">MDQRSAKAAQSFAVIASYQSNDMLPRVYALEDTPLRLTGVLQLEDDDDFEGNGRGEFDLPPPLLPPQPLAPAAETGTGTEHEFSQLR</sequence>
<dbReference type="AlphaFoldDB" id="A0A504YP13"/>
<gene>
    <name evidence="2" type="ORF">FGIG_11139</name>
</gene>
<evidence type="ECO:0000313" key="2">
    <source>
        <dbReference type="EMBL" id="TPP62365.1"/>
    </source>
</evidence>
<feature type="region of interest" description="Disordered" evidence="1">
    <location>
        <begin position="44"/>
        <end position="87"/>
    </location>
</feature>
<organism evidence="2 3">
    <name type="scientific">Fasciola gigantica</name>
    <name type="common">Giant liver fluke</name>
    <dbReference type="NCBI Taxonomy" id="46835"/>
    <lineage>
        <taxon>Eukaryota</taxon>
        <taxon>Metazoa</taxon>
        <taxon>Spiralia</taxon>
        <taxon>Lophotrochozoa</taxon>
        <taxon>Platyhelminthes</taxon>
        <taxon>Trematoda</taxon>
        <taxon>Digenea</taxon>
        <taxon>Plagiorchiida</taxon>
        <taxon>Echinostomata</taxon>
        <taxon>Echinostomatoidea</taxon>
        <taxon>Fasciolidae</taxon>
        <taxon>Fasciola</taxon>
    </lineage>
</organism>
<proteinExistence type="predicted"/>
<keyword evidence="3" id="KW-1185">Reference proteome</keyword>
<protein>
    <submittedName>
        <fullName evidence="2">Uncharacterized protein</fullName>
    </submittedName>
</protein>